<dbReference type="PROSITE" id="PS51831">
    <property type="entry name" value="HD"/>
    <property type="match status" value="1"/>
</dbReference>
<dbReference type="SUPFAM" id="SSF109604">
    <property type="entry name" value="HD-domain/PDEase-like"/>
    <property type="match status" value="1"/>
</dbReference>
<protein>
    <recommendedName>
        <fullName evidence="1">HD domain-containing protein</fullName>
    </recommendedName>
</protein>
<dbReference type="Pfam" id="PF01966">
    <property type="entry name" value="HD"/>
    <property type="match status" value="1"/>
</dbReference>
<evidence type="ECO:0000259" key="1">
    <source>
        <dbReference type="PROSITE" id="PS51831"/>
    </source>
</evidence>
<dbReference type="InterPro" id="IPR003607">
    <property type="entry name" value="HD/PDEase_dom"/>
</dbReference>
<evidence type="ECO:0000313" key="2">
    <source>
        <dbReference type="EMBL" id="EHL13116.1"/>
    </source>
</evidence>
<reference evidence="2 3" key="1">
    <citation type="submission" date="2011-08" db="EMBL/GenBank/DDBJ databases">
        <title>The Genome Sequence of Eubacteriaceae bacterium ACC19a.</title>
        <authorList>
            <consortium name="The Broad Institute Genome Sequencing Platform"/>
            <person name="Earl A."/>
            <person name="Ward D."/>
            <person name="Feldgarden M."/>
            <person name="Gevers D."/>
            <person name="Sizova M."/>
            <person name="Hazen A."/>
            <person name="Epstein S."/>
            <person name="Young S.K."/>
            <person name="Zeng Q."/>
            <person name="Gargeya S."/>
            <person name="Fitzgerald M."/>
            <person name="Haas B."/>
            <person name="Abouelleil A."/>
            <person name="Alvarado L."/>
            <person name="Arachchi H.M."/>
            <person name="Berlin A."/>
            <person name="Brown A."/>
            <person name="Chapman S.B."/>
            <person name="Chen Z."/>
            <person name="Dunbar C."/>
            <person name="Freedman E."/>
            <person name="Gearin G."/>
            <person name="Gellesch M."/>
            <person name="Goldberg J."/>
            <person name="Griggs A."/>
            <person name="Gujja S."/>
            <person name="Heiman D."/>
            <person name="Howarth C."/>
            <person name="Larson L."/>
            <person name="Lui A."/>
            <person name="MacDonald P.J.P."/>
            <person name="Montmayeur A."/>
            <person name="Murphy C."/>
            <person name="Neiman D."/>
            <person name="Pearson M."/>
            <person name="Priest M."/>
            <person name="Roberts A."/>
            <person name="Saif S."/>
            <person name="Shea T."/>
            <person name="Shenoy N."/>
            <person name="Sisk P."/>
            <person name="Stolte C."/>
            <person name="Sykes S."/>
            <person name="Wortman J."/>
            <person name="Nusbaum C."/>
            <person name="Birren B."/>
        </authorList>
    </citation>
    <scope>NUCLEOTIDE SEQUENCE [LARGE SCALE GENOMIC DNA]</scope>
    <source>
        <strain evidence="2 3">ACC19a</strain>
    </source>
</reference>
<dbReference type="Gene3D" id="1.10.3210.10">
    <property type="entry name" value="Hypothetical protein af1432"/>
    <property type="match status" value="1"/>
</dbReference>
<proteinExistence type="predicted"/>
<dbReference type="AlphaFoldDB" id="G9X1Z3"/>
<comment type="caution">
    <text evidence="2">The sequence shown here is derived from an EMBL/GenBank/DDBJ whole genome shotgun (WGS) entry which is preliminary data.</text>
</comment>
<dbReference type="SMART" id="SM00471">
    <property type="entry name" value="HDc"/>
    <property type="match status" value="1"/>
</dbReference>
<accession>G9X1Z3</accession>
<evidence type="ECO:0000313" key="3">
    <source>
        <dbReference type="Proteomes" id="UP000006437"/>
    </source>
</evidence>
<name>G9X1Z3_9FIRM</name>
<feature type="domain" description="HD" evidence="1">
    <location>
        <begin position="33"/>
        <end position="139"/>
    </location>
</feature>
<dbReference type="EMBL" id="AFZE01000045">
    <property type="protein sequence ID" value="EHL13116.1"/>
    <property type="molecule type" value="Genomic_DNA"/>
</dbReference>
<dbReference type="RefSeq" id="WP_009524653.1">
    <property type="nucleotide sequence ID" value="NZ_JH414547.1"/>
</dbReference>
<gene>
    <name evidence="2" type="ORF">HMPREF9629_00416</name>
</gene>
<dbReference type="InterPro" id="IPR006674">
    <property type="entry name" value="HD_domain"/>
</dbReference>
<organism evidence="2 3">
    <name type="scientific">Peptoanaerobacter stomatis</name>
    <dbReference type="NCBI Taxonomy" id="796937"/>
    <lineage>
        <taxon>Bacteria</taxon>
        <taxon>Bacillati</taxon>
        <taxon>Bacillota</taxon>
        <taxon>Clostridia</taxon>
        <taxon>Peptostreptococcales</taxon>
        <taxon>Filifactoraceae</taxon>
        <taxon>Peptoanaerobacter</taxon>
    </lineage>
</organism>
<sequence>MESIISIKKEKCFKILEKYLEETCKNKKKIKELIKHTERVLKICKKIINCFDINDKYTKKIIYRSAIFHDIGKFKYGEEHNKKAKEVLDKILKEKEESKYGDLEKIYLIIKYHRNEFEPDEDIAIPSAILRIADKIDKINKNKFDEFVDTYTSSMRKIKKNFKENNINDYEKLREACEIVKIQTIIKNI</sequence>
<dbReference type="HOGENOM" id="CLU_1433276_0_0_9"/>
<dbReference type="Proteomes" id="UP000006437">
    <property type="component" value="Unassembled WGS sequence"/>
</dbReference>
<dbReference type="BioCyc" id="EBAC796937-HMP:GMGH-417-MONOMER"/>